<evidence type="ECO:0000259" key="1">
    <source>
        <dbReference type="Pfam" id="PF04389"/>
    </source>
</evidence>
<name>A0ABU2D5P9_9EURY</name>
<evidence type="ECO:0000313" key="3">
    <source>
        <dbReference type="Proteomes" id="UP001246244"/>
    </source>
</evidence>
<dbReference type="InterPro" id="IPR045175">
    <property type="entry name" value="M28_fam"/>
</dbReference>
<keyword evidence="3" id="KW-1185">Reference proteome</keyword>
<comment type="caution">
    <text evidence="2">The sequence shown here is derived from an EMBL/GenBank/DDBJ whole genome shotgun (WGS) entry which is preliminary data.</text>
</comment>
<dbReference type="Proteomes" id="UP001246244">
    <property type="component" value="Unassembled WGS sequence"/>
</dbReference>
<protein>
    <submittedName>
        <fullName evidence="2">M28 family peptidase</fullName>
    </submittedName>
</protein>
<dbReference type="PANTHER" id="PTHR12147">
    <property type="entry name" value="METALLOPEPTIDASE M28 FAMILY MEMBER"/>
    <property type="match status" value="1"/>
</dbReference>
<reference evidence="3" key="1">
    <citation type="submission" date="2023-07" db="EMBL/GenBank/DDBJ databases">
        <title>Whole-genome sequencing of a new Methanosarcina sp. Z-7115.</title>
        <authorList>
            <person name="Zhilina T.N."/>
            <person name="Merkel A.Y."/>
        </authorList>
    </citation>
    <scope>NUCLEOTIDE SEQUENCE [LARGE SCALE GENOMIC DNA]</scope>
    <source>
        <strain evidence="3">Z-7115</strain>
    </source>
</reference>
<accession>A0ABU2D5P9</accession>
<proteinExistence type="predicted"/>
<sequence>MQNYESIITRHLNELCSKIGSRPIGTSNNHKAEVYISRIFEELGLQTERQEYACKGWKCEKIELFCGKERVTAIANTYSNSCNVEAGFTAAGNIFELENGDFRDKIAIIYGELTQTPLAAKNNNVYNPEEHKRIIGLLEAKKPLAIIAVSHRTASTVPILEDWDFEIPSVTISAIDGMRLLKNAGKNLNLNIKSDLEASHAANVVGKYGINGKEKLVLCAHLDTKYGTDGASDNTSGVSALLTVAELLKDLLKNILNNANMPFDIEFVAFNGEEYYALGEILYTEKNLQNFENMIAAINLDGIGHYSSTSNIAFFECSKQFVDTAMRSKKKYSGVIQVDPWPSSDHTFFWMRKVPSIAISSTGTYDLFHTAEDTLDFVSIDKVEEVVRLTMDLVMQIIEFRLENKQI</sequence>
<dbReference type="RefSeq" id="WP_310577346.1">
    <property type="nucleotide sequence ID" value="NZ_JAVKPK010000137.1"/>
</dbReference>
<organism evidence="2 3">
    <name type="scientific">Methanosarcina baikalica</name>
    <dbReference type="NCBI Taxonomy" id="3073890"/>
    <lineage>
        <taxon>Archaea</taxon>
        <taxon>Methanobacteriati</taxon>
        <taxon>Methanobacteriota</taxon>
        <taxon>Stenosarchaea group</taxon>
        <taxon>Methanomicrobia</taxon>
        <taxon>Methanosarcinales</taxon>
        <taxon>Methanosarcinaceae</taxon>
        <taxon>Methanosarcina</taxon>
    </lineage>
</organism>
<dbReference type="PANTHER" id="PTHR12147:SF26">
    <property type="entry name" value="PEPTIDASE M28 DOMAIN-CONTAINING PROTEIN"/>
    <property type="match status" value="1"/>
</dbReference>
<dbReference type="Gene3D" id="3.40.630.10">
    <property type="entry name" value="Zn peptidases"/>
    <property type="match status" value="1"/>
</dbReference>
<gene>
    <name evidence="2" type="ORF">RG963_16380</name>
</gene>
<feature type="domain" description="Peptidase M28" evidence="1">
    <location>
        <begin position="203"/>
        <end position="391"/>
    </location>
</feature>
<dbReference type="EMBL" id="JAVKPK010000137">
    <property type="protein sequence ID" value="MDR7667320.1"/>
    <property type="molecule type" value="Genomic_DNA"/>
</dbReference>
<dbReference type="Gene3D" id="3.50.30.30">
    <property type="match status" value="1"/>
</dbReference>
<dbReference type="InterPro" id="IPR007484">
    <property type="entry name" value="Peptidase_M28"/>
</dbReference>
<dbReference type="Pfam" id="PF04389">
    <property type="entry name" value="Peptidase_M28"/>
    <property type="match status" value="1"/>
</dbReference>
<evidence type="ECO:0000313" key="2">
    <source>
        <dbReference type="EMBL" id="MDR7667320.1"/>
    </source>
</evidence>
<dbReference type="SUPFAM" id="SSF53187">
    <property type="entry name" value="Zn-dependent exopeptidases"/>
    <property type="match status" value="1"/>
</dbReference>